<protein>
    <submittedName>
        <fullName evidence="2">Uncharacterized protein</fullName>
    </submittedName>
</protein>
<keyword evidence="3" id="KW-1185">Reference proteome</keyword>
<dbReference type="RefSeq" id="WP_262582016.1">
    <property type="nucleotide sequence ID" value="NZ_JAOQJV010000016.1"/>
</dbReference>
<sequence>MNRIKSTLLIILCSVALCGCAKEQERKEPTPITVRNPDITDTVEFQRAVAARMDELLGGEVSLTVYMDTAEDFNYIGELEIINDGSDGTRPVIFIHADHKTEESGWW</sequence>
<organism evidence="2 3">
    <name type="scientific">Dorea ammoniilytica</name>
    <dbReference type="NCBI Taxonomy" id="2981788"/>
    <lineage>
        <taxon>Bacteria</taxon>
        <taxon>Bacillati</taxon>
        <taxon>Bacillota</taxon>
        <taxon>Clostridia</taxon>
        <taxon>Lachnospirales</taxon>
        <taxon>Lachnospiraceae</taxon>
        <taxon>Dorea</taxon>
    </lineage>
</organism>
<feature type="signal peptide" evidence="1">
    <location>
        <begin position="1"/>
        <end position="21"/>
    </location>
</feature>
<name>A0ABT2S7U9_9FIRM</name>
<comment type="caution">
    <text evidence="2">The sequence shown here is derived from an EMBL/GenBank/DDBJ whole genome shotgun (WGS) entry which is preliminary data.</text>
</comment>
<feature type="chain" id="PRO_5047254689" evidence="1">
    <location>
        <begin position="22"/>
        <end position="107"/>
    </location>
</feature>
<dbReference type="Proteomes" id="UP001207605">
    <property type="component" value="Unassembled WGS sequence"/>
</dbReference>
<accession>A0ABT2S7U9</accession>
<keyword evidence="1" id="KW-0732">Signal</keyword>
<dbReference type="PROSITE" id="PS51257">
    <property type="entry name" value="PROKAR_LIPOPROTEIN"/>
    <property type="match status" value="1"/>
</dbReference>
<gene>
    <name evidence="2" type="ORF">OCV65_10565</name>
</gene>
<dbReference type="EMBL" id="JAOQJV010000016">
    <property type="protein sequence ID" value="MCU6700670.1"/>
    <property type="molecule type" value="Genomic_DNA"/>
</dbReference>
<reference evidence="2 3" key="1">
    <citation type="journal article" date="2021" name="ISME Commun">
        <title>Automated analysis of genomic sequences facilitates high-throughput and comprehensive description of bacteria.</title>
        <authorList>
            <person name="Hitch T.C.A."/>
        </authorList>
    </citation>
    <scope>NUCLEOTIDE SEQUENCE [LARGE SCALE GENOMIC DNA]</scope>
    <source>
        <strain evidence="2 3">Sanger_02</strain>
    </source>
</reference>
<evidence type="ECO:0000313" key="2">
    <source>
        <dbReference type="EMBL" id="MCU6700670.1"/>
    </source>
</evidence>
<evidence type="ECO:0000313" key="3">
    <source>
        <dbReference type="Proteomes" id="UP001207605"/>
    </source>
</evidence>
<evidence type="ECO:0000256" key="1">
    <source>
        <dbReference type="SAM" id="SignalP"/>
    </source>
</evidence>
<proteinExistence type="predicted"/>